<evidence type="ECO:0000256" key="10">
    <source>
        <dbReference type="PROSITE-ProRule" id="PRU01240"/>
    </source>
</evidence>
<evidence type="ECO:0000256" key="1">
    <source>
        <dbReference type="ARBA" id="ARBA00001913"/>
    </source>
</evidence>
<keyword evidence="8 10" id="KW-0720">Serine protease</keyword>
<keyword evidence="5 10" id="KW-0645">Protease</keyword>
<dbReference type="Gene3D" id="3.40.50.200">
    <property type="entry name" value="Peptidase S8/S53 domain"/>
    <property type="match status" value="1"/>
</dbReference>
<comment type="cofactor">
    <cofactor evidence="1">
        <name>Ca(2+)</name>
        <dbReference type="ChEBI" id="CHEBI:29108"/>
    </cofactor>
</comment>
<feature type="signal peptide" evidence="11">
    <location>
        <begin position="1"/>
        <end position="20"/>
    </location>
</feature>
<organism evidence="13 14">
    <name type="scientific">Bacillus carboniphilus</name>
    <dbReference type="NCBI Taxonomy" id="86663"/>
    <lineage>
        <taxon>Bacteria</taxon>
        <taxon>Bacillati</taxon>
        <taxon>Bacillota</taxon>
        <taxon>Bacilli</taxon>
        <taxon>Bacillales</taxon>
        <taxon>Bacillaceae</taxon>
        <taxon>Bacillus</taxon>
    </lineage>
</organism>
<dbReference type="PANTHER" id="PTHR43806:SF11">
    <property type="entry name" value="CEREVISIN-RELATED"/>
    <property type="match status" value="1"/>
</dbReference>
<dbReference type="PROSITE" id="PS51272">
    <property type="entry name" value="SLH"/>
    <property type="match status" value="3"/>
</dbReference>
<comment type="caution">
    <text evidence="13">The sequence shown here is derived from an EMBL/GenBank/DDBJ whole genome shotgun (WGS) entry which is preliminary data.</text>
</comment>
<dbReference type="InterPro" id="IPR001119">
    <property type="entry name" value="SLH_dom"/>
</dbReference>
<gene>
    <name evidence="13" type="ORF">GCM10008967_06210</name>
</gene>
<evidence type="ECO:0000256" key="2">
    <source>
        <dbReference type="ARBA" id="ARBA00004613"/>
    </source>
</evidence>
<keyword evidence="6 11" id="KW-0732">Signal</keyword>
<evidence type="ECO:0000256" key="7">
    <source>
        <dbReference type="ARBA" id="ARBA00022801"/>
    </source>
</evidence>
<proteinExistence type="inferred from homology"/>
<keyword evidence="4" id="KW-0964">Secreted</keyword>
<dbReference type="EMBL" id="BAAADJ010000005">
    <property type="protein sequence ID" value="GAA0318421.1"/>
    <property type="molecule type" value="Genomic_DNA"/>
</dbReference>
<dbReference type="InterPro" id="IPR015500">
    <property type="entry name" value="Peptidase_S8_subtilisin-rel"/>
</dbReference>
<evidence type="ECO:0000256" key="11">
    <source>
        <dbReference type="SAM" id="SignalP"/>
    </source>
</evidence>
<evidence type="ECO:0000256" key="9">
    <source>
        <dbReference type="ARBA" id="ARBA00022837"/>
    </source>
</evidence>
<dbReference type="PROSITE" id="PS51892">
    <property type="entry name" value="SUBTILASE"/>
    <property type="match status" value="1"/>
</dbReference>
<evidence type="ECO:0000313" key="14">
    <source>
        <dbReference type="Proteomes" id="UP001500782"/>
    </source>
</evidence>
<feature type="domain" description="SLH" evidence="12">
    <location>
        <begin position="751"/>
        <end position="820"/>
    </location>
</feature>
<dbReference type="PROSITE" id="PS00137">
    <property type="entry name" value="SUBTILASE_HIS"/>
    <property type="match status" value="1"/>
</dbReference>
<evidence type="ECO:0000256" key="4">
    <source>
        <dbReference type="ARBA" id="ARBA00022525"/>
    </source>
</evidence>
<dbReference type="Proteomes" id="UP001500782">
    <property type="component" value="Unassembled WGS sequence"/>
</dbReference>
<feature type="active site" description="Charge relay system" evidence="10">
    <location>
        <position position="156"/>
    </location>
</feature>
<dbReference type="PRINTS" id="PR00723">
    <property type="entry name" value="SUBTILISIN"/>
</dbReference>
<dbReference type="RefSeq" id="WP_343796278.1">
    <property type="nucleotide sequence ID" value="NZ_BAAADJ010000005.1"/>
</dbReference>
<comment type="subcellular location">
    <subcellularLocation>
        <location evidence="2">Secreted</location>
    </subcellularLocation>
</comment>
<keyword evidence="7 10" id="KW-0378">Hydrolase</keyword>
<sequence>MKLKAIFLSAILVISSWFTIGPTVDATIQLSEAHLDPDLESLLGTTVEPIEVIVTFRSDNGPTESQLNLLRNVGITSGVTFESLPIAGVLATADQINALLNSPEVYSIYDNEKVEYENDTGTEITGVDRLRTDDTLRKLNGGLPVTGKGIGVVVNDSGIDGTHPDLEYGNHVVQNVMASTNLHALDTLLPITYVENVPNTDSTGGHGTHVAGIVGATGEMSSGKYEGVAPGADIIGYGSGAAVAILDTIGGFDYALTHQTEYNIRVITNSWGTTSDAGTPFDPYDPINIATKRLYDRGIITIFSAGNSGPGESTISGNYKKAPWVITVAAGTKNGKLTDFSSRGADGKSGTVEVDGKSFTWEDQPTITAPGEGIISTRVIAPVSSLGATDDVNNIEPAHLPYYTTMSGTSMAAPHVAGVVALMLEANPFLSPDEVKDIIHNTATNMPGYEDWEVGAGYVNAYAAVDAAFSDRPYGTTVNANQQFYANVEMDVKREPFTISYSSLNLTGNTLEFQVEEGLTELTAKINAYGLLGLTGNTINLVLIAPDGTRYSSGIYVLFPLYTDRTVQVISPQPGTWTLQLEGLDGVALEETIQGELSFKKAGSFTGLQDIEGHPAEAAIKLGVTERLLDSYSDGNFRPDENLNRIELARFLVMGAGVRQYLPLSGAKSFKDVKETEIAFAEAVAATGAALRDTSNTNKGVLLPTSDGKFSPKQSVTRAELAYSLVQNLGLQKEAETKMADSITVQYKGERIPVEDAGEIPSHLRGYVQLALDLNILHAYFDITQGPYDLQPTVKATFNPNGHVTRGEYAVAISRYFAAY</sequence>
<feature type="chain" id="PRO_5045512249" description="SLH domain-containing protein" evidence="11">
    <location>
        <begin position="21"/>
        <end position="820"/>
    </location>
</feature>
<name>A0ABN0VVW1_9BACI</name>
<dbReference type="InterPro" id="IPR036852">
    <property type="entry name" value="Peptidase_S8/S53_dom_sf"/>
</dbReference>
<dbReference type="Pfam" id="PF00395">
    <property type="entry name" value="SLH"/>
    <property type="match status" value="2"/>
</dbReference>
<keyword evidence="14" id="KW-1185">Reference proteome</keyword>
<feature type="active site" description="Charge relay system" evidence="10">
    <location>
        <position position="206"/>
    </location>
</feature>
<accession>A0ABN0VVW1</accession>
<evidence type="ECO:0000259" key="12">
    <source>
        <dbReference type="PROSITE" id="PS51272"/>
    </source>
</evidence>
<dbReference type="SUPFAM" id="SSF52743">
    <property type="entry name" value="Subtilisin-like"/>
    <property type="match status" value="1"/>
</dbReference>
<dbReference type="Pfam" id="PF00082">
    <property type="entry name" value="Peptidase_S8"/>
    <property type="match status" value="1"/>
</dbReference>
<feature type="domain" description="SLH" evidence="12">
    <location>
        <begin position="603"/>
        <end position="666"/>
    </location>
</feature>
<dbReference type="PANTHER" id="PTHR43806">
    <property type="entry name" value="PEPTIDASE S8"/>
    <property type="match status" value="1"/>
</dbReference>
<keyword evidence="9" id="KW-0106">Calcium</keyword>
<evidence type="ECO:0000313" key="13">
    <source>
        <dbReference type="EMBL" id="GAA0318421.1"/>
    </source>
</evidence>
<dbReference type="PROSITE" id="PS00138">
    <property type="entry name" value="SUBTILASE_SER"/>
    <property type="match status" value="1"/>
</dbReference>
<comment type="similarity">
    <text evidence="3 10">Belongs to the peptidase S8 family.</text>
</comment>
<dbReference type="InterPro" id="IPR050131">
    <property type="entry name" value="Peptidase_S8_subtilisin-like"/>
</dbReference>
<feature type="domain" description="SLH" evidence="12">
    <location>
        <begin position="667"/>
        <end position="739"/>
    </location>
</feature>
<feature type="active site" description="Charge relay system" evidence="10">
    <location>
        <position position="410"/>
    </location>
</feature>
<evidence type="ECO:0000256" key="6">
    <source>
        <dbReference type="ARBA" id="ARBA00022729"/>
    </source>
</evidence>
<evidence type="ECO:0000256" key="8">
    <source>
        <dbReference type="ARBA" id="ARBA00022825"/>
    </source>
</evidence>
<evidence type="ECO:0000256" key="5">
    <source>
        <dbReference type="ARBA" id="ARBA00022670"/>
    </source>
</evidence>
<dbReference type="InterPro" id="IPR023828">
    <property type="entry name" value="Peptidase_S8_Ser-AS"/>
</dbReference>
<protein>
    <recommendedName>
        <fullName evidence="12">SLH domain-containing protein</fullName>
    </recommendedName>
</protein>
<reference evidence="13 14" key="1">
    <citation type="journal article" date="2019" name="Int. J. Syst. Evol. Microbiol.">
        <title>The Global Catalogue of Microorganisms (GCM) 10K type strain sequencing project: providing services to taxonomists for standard genome sequencing and annotation.</title>
        <authorList>
            <consortium name="The Broad Institute Genomics Platform"/>
            <consortium name="The Broad Institute Genome Sequencing Center for Infectious Disease"/>
            <person name="Wu L."/>
            <person name="Ma J."/>
        </authorList>
    </citation>
    <scope>NUCLEOTIDE SEQUENCE [LARGE SCALE GENOMIC DNA]</scope>
    <source>
        <strain evidence="13 14">JCM 9731</strain>
    </source>
</reference>
<dbReference type="InterPro" id="IPR022398">
    <property type="entry name" value="Peptidase_S8_His-AS"/>
</dbReference>
<dbReference type="InterPro" id="IPR000209">
    <property type="entry name" value="Peptidase_S8/S53_dom"/>
</dbReference>
<evidence type="ECO:0000256" key="3">
    <source>
        <dbReference type="ARBA" id="ARBA00011073"/>
    </source>
</evidence>